<dbReference type="Pfam" id="PF00293">
    <property type="entry name" value="NUDIX"/>
    <property type="match status" value="1"/>
</dbReference>
<feature type="domain" description="Nudix hydrolase" evidence="4">
    <location>
        <begin position="35"/>
        <end position="161"/>
    </location>
</feature>
<dbReference type="InterPro" id="IPR020084">
    <property type="entry name" value="NUDIX_hydrolase_CS"/>
</dbReference>
<dbReference type="GO" id="GO:0016787">
    <property type="term" value="F:hydrolase activity"/>
    <property type="evidence" value="ECO:0007669"/>
    <property type="project" value="UniProtKB-KW"/>
</dbReference>
<comment type="caution">
    <text evidence="5">The sequence shown here is derived from an EMBL/GenBank/DDBJ whole genome shotgun (WGS) entry which is preliminary data.</text>
</comment>
<dbReference type="PANTHER" id="PTHR43046">
    <property type="entry name" value="GDP-MANNOSE MANNOSYL HYDROLASE"/>
    <property type="match status" value="1"/>
</dbReference>
<keyword evidence="2 5" id="KW-0378">Hydrolase</keyword>
<evidence type="ECO:0000259" key="4">
    <source>
        <dbReference type="PROSITE" id="PS51462"/>
    </source>
</evidence>
<protein>
    <submittedName>
        <fullName evidence="5">NUDIX hydrolase</fullName>
        <ecNumber evidence="5">3.6.-.-</ecNumber>
    </submittedName>
</protein>
<evidence type="ECO:0000256" key="3">
    <source>
        <dbReference type="SAM" id="MobiDB-lite"/>
    </source>
</evidence>
<sequence length="303" mass="32395">MTGDRASEATPRPVQRDLNPGDAWVETPTGERYWGRFGAAGVLAFDERRGVLLQHRAEWSHHGGTWGIPGGALHAGESPLDGALREAAEEAGVPRASVRPRCFWLVDRDVWSYTTVVVDVEDPFEPVPGDAESLELRWVAIEDVDDLVLHPAFAQAWPSLRRSLSRRPHLLVDAANVVGSVPDGWWRDRQGAVERLVRRLAALDRAGVAAPALGLEGASWHPRIEVVVEGVARGAAGSGEVALITALGSGDDAIEARARALTAAGATPVVVTSDRALRERATAAGAAVHGATWLLDLLADVDR</sequence>
<dbReference type="PROSITE" id="PS51462">
    <property type="entry name" value="NUDIX"/>
    <property type="match status" value="1"/>
</dbReference>
<dbReference type="Gene3D" id="3.90.79.10">
    <property type="entry name" value="Nucleoside Triphosphate Pyrophosphohydrolase"/>
    <property type="match status" value="1"/>
</dbReference>
<proteinExistence type="predicted"/>
<dbReference type="EC" id="3.6.-.-" evidence="5"/>
<feature type="region of interest" description="Disordered" evidence="3">
    <location>
        <begin position="1"/>
        <end position="24"/>
    </location>
</feature>
<dbReference type="SUPFAM" id="SSF55811">
    <property type="entry name" value="Nudix"/>
    <property type="match status" value="1"/>
</dbReference>
<name>A0ABT8GK01_9MICO</name>
<dbReference type="PROSITE" id="PS00893">
    <property type="entry name" value="NUDIX_BOX"/>
    <property type="match status" value="1"/>
</dbReference>
<keyword evidence="6" id="KW-1185">Reference proteome</keyword>
<evidence type="ECO:0000256" key="1">
    <source>
        <dbReference type="ARBA" id="ARBA00001946"/>
    </source>
</evidence>
<evidence type="ECO:0000313" key="5">
    <source>
        <dbReference type="EMBL" id="MDN4481768.1"/>
    </source>
</evidence>
<evidence type="ECO:0000313" key="6">
    <source>
        <dbReference type="Proteomes" id="UP001172708"/>
    </source>
</evidence>
<evidence type="ECO:0000256" key="2">
    <source>
        <dbReference type="ARBA" id="ARBA00022801"/>
    </source>
</evidence>
<accession>A0ABT8GK01</accession>
<comment type="cofactor">
    <cofactor evidence="1">
        <name>Mg(2+)</name>
        <dbReference type="ChEBI" id="CHEBI:18420"/>
    </cofactor>
</comment>
<dbReference type="PANTHER" id="PTHR43046:SF2">
    <property type="entry name" value="8-OXO-DGTP DIPHOSPHATASE-RELATED"/>
    <property type="match status" value="1"/>
</dbReference>
<dbReference type="RefSeq" id="WP_301143510.1">
    <property type="nucleotide sequence ID" value="NZ_JAUHQA010000001.1"/>
</dbReference>
<gene>
    <name evidence="5" type="ORF">QQX02_12630</name>
</gene>
<organism evidence="5 6">
    <name type="scientific">Demequina muriae</name>
    <dbReference type="NCBI Taxonomy" id="3051664"/>
    <lineage>
        <taxon>Bacteria</taxon>
        <taxon>Bacillati</taxon>
        <taxon>Actinomycetota</taxon>
        <taxon>Actinomycetes</taxon>
        <taxon>Micrococcales</taxon>
        <taxon>Demequinaceae</taxon>
        <taxon>Demequina</taxon>
    </lineage>
</organism>
<dbReference type="InterPro" id="IPR000086">
    <property type="entry name" value="NUDIX_hydrolase_dom"/>
</dbReference>
<reference evidence="5" key="1">
    <citation type="submission" date="2023-06" db="EMBL/GenBank/DDBJ databases">
        <title>Egi l300058.</title>
        <authorList>
            <person name="Gao L."/>
            <person name="Fang B.-Z."/>
            <person name="Li W.-J."/>
        </authorList>
    </citation>
    <scope>NUCLEOTIDE SEQUENCE</scope>
    <source>
        <strain evidence="5">EGI L300058</strain>
    </source>
</reference>
<dbReference type="InterPro" id="IPR015797">
    <property type="entry name" value="NUDIX_hydrolase-like_dom_sf"/>
</dbReference>
<dbReference type="Proteomes" id="UP001172708">
    <property type="component" value="Unassembled WGS sequence"/>
</dbReference>
<dbReference type="EMBL" id="JAUHQA010000001">
    <property type="protein sequence ID" value="MDN4481768.1"/>
    <property type="molecule type" value="Genomic_DNA"/>
</dbReference>